<accession>A0AAE0ZSW4</accession>
<feature type="region of interest" description="Disordered" evidence="1">
    <location>
        <begin position="13"/>
        <end position="88"/>
    </location>
</feature>
<comment type="caution">
    <text evidence="2">The sequence shown here is derived from an EMBL/GenBank/DDBJ whole genome shotgun (WGS) entry which is preliminary data.</text>
</comment>
<dbReference type="EMBL" id="JAWDGP010003385">
    <property type="protein sequence ID" value="KAK3774835.1"/>
    <property type="molecule type" value="Genomic_DNA"/>
</dbReference>
<gene>
    <name evidence="2" type="ORF">RRG08_018826</name>
</gene>
<dbReference type="AlphaFoldDB" id="A0AAE0ZSW4"/>
<organism evidence="2 3">
    <name type="scientific">Elysia crispata</name>
    <name type="common">lettuce slug</name>
    <dbReference type="NCBI Taxonomy" id="231223"/>
    <lineage>
        <taxon>Eukaryota</taxon>
        <taxon>Metazoa</taxon>
        <taxon>Spiralia</taxon>
        <taxon>Lophotrochozoa</taxon>
        <taxon>Mollusca</taxon>
        <taxon>Gastropoda</taxon>
        <taxon>Heterobranchia</taxon>
        <taxon>Euthyneura</taxon>
        <taxon>Panpulmonata</taxon>
        <taxon>Sacoglossa</taxon>
        <taxon>Placobranchoidea</taxon>
        <taxon>Plakobranchidae</taxon>
        <taxon>Elysia</taxon>
    </lineage>
</organism>
<evidence type="ECO:0000313" key="2">
    <source>
        <dbReference type="EMBL" id="KAK3774835.1"/>
    </source>
</evidence>
<feature type="compositionally biased region" description="Acidic residues" evidence="1">
    <location>
        <begin position="13"/>
        <end position="39"/>
    </location>
</feature>
<keyword evidence="3" id="KW-1185">Reference proteome</keyword>
<dbReference type="Proteomes" id="UP001283361">
    <property type="component" value="Unassembled WGS sequence"/>
</dbReference>
<proteinExistence type="predicted"/>
<sequence>MSVYTDKEVLEMLENDDEVEDWLSDDSDEEELSDLEVDDVATVLAEQPGRDNVNPEPEQRGDEAEETIDPGPTHPVPLFRPERQPGLHLPACHTREHQSGIPFVFRQLLHWDSANERSCCKRH</sequence>
<reference evidence="2" key="1">
    <citation type="journal article" date="2023" name="G3 (Bethesda)">
        <title>A reference genome for the long-term kleptoplast-retaining sea slug Elysia crispata morphotype clarki.</title>
        <authorList>
            <person name="Eastman K.E."/>
            <person name="Pendleton A.L."/>
            <person name="Shaikh M.A."/>
            <person name="Suttiyut T."/>
            <person name="Ogas R."/>
            <person name="Tomko P."/>
            <person name="Gavelis G."/>
            <person name="Widhalm J.R."/>
            <person name="Wisecaver J.H."/>
        </authorList>
    </citation>
    <scope>NUCLEOTIDE SEQUENCE</scope>
    <source>
        <strain evidence="2">ECLA1</strain>
    </source>
</reference>
<protein>
    <submittedName>
        <fullName evidence="2">Uncharacterized protein</fullName>
    </submittedName>
</protein>
<evidence type="ECO:0000313" key="3">
    <source>
        <dbReference type="Proteomes" id="UP001283361"/>
    </source>
</evidence>
<evidence type="ECO:0000256" key="1">
    <source>
        <dbReference type="SAM" id="MobiDB-lite"/>
    </source>
</evidence>
<name>A0AAE0ZSW4_9GAST</name>